<dbReference type="OMA" id="DENEGHW"/>
<evidence type="ECO:0000313" key="2">
    <source>
        <dbReference type="EMBL" id="OXA60219.1"/>
    </source>
</evidence>
<keyword evidence="1" id="KW-0732">Signal</keyword>
<reference evidence="2 3" key="1">
    <citation type="submission" date="2015-12" db="EMBL/GenBank/DDBJ databases">
        <title>The genome of Folsomia candida.</title>
        <authorList>
            <person name="Faddeeva A."/>
            <person name="Derks M.F."/>
            <person name="Anvar Y."/>
            <person name="Smit S."/>
            <person name="Van Straalen N."/>
            <person name="Roelofs D."/>
        </authorList>
    </citation>
    <scope>NUCLEOTIDE SEQUENCE [LARGE SCALE GENOMIC DNA]</scope>
    <source>
        <strain evidence="2 3">VU population</strain>
        <tissue evidence="2">Whole body</tissue>
    </source>
</reference>
<evidence type="ECO:0000256" key="1">
    <source>
        <dbReference type="SAM" id="SignalP"/>
    </source>
</evidence>
<comment type="caution">
    <text evidence="2">The sequence shown here is derived from an EMBL/GenBank/DDBJ whole genome shotgun (WGS) entry which is preliminary data.</text>
</comment>
<keyword evidence="2" id="KW-0675">Receptor</keyword>
<dbReference type="InterPro" id="IPR016187">
    <property type="entry name" value="CTDL_fold"/>
</dbReference>
<sequence length="616" mass="70818">MEILKFLYIFLQITISTSSPPNCPPPAPFFMKTSPNSKYLYTSVPTPMRFLDAFDTCMAVGLEPAVIKNSVDLLHLQNNFLDGHRRWALGIVFDPPQRTFVQFISGGLLTFQNFDTRSVNDEFGCVALEMDGHGFLIMEATSCTSLAFPLCQFNSTSDCFKLSTEELTPPPEELVPIGTIGWIVNKQIFASQVQGNYKDALNSCSKHHTKLLDLNMNRYDGDRLFKMIKSFQAEQYYYDPPILTSGQFMNGEITWTSSGKEFNSSIEWMWDADEPMDNFGLGMEFCLTINLINRFQNQGSNVFMFGLDNCKLPFYFACYADLVPGKKRVESVHKTEKIMEKIVAKKEIVEKPCYYDDVPKLDLKIPGLEPSMILKLQELVVKYSLQDGRYAPKMAPPSWRYNLIDILSKLTKKICPTYQVSHEFLNIMWNMIHIYWHQIKPDEINIKIDEDFWIRKISELQNCSLEIVNGGFYMEGRGDFAMSVEGMEILVREEIVDLDMDLDMVMDSFWFMFQTSVGACYPFQIHNQTNWIVEYFTKFKVDVLFPLMFRWSLPNDVTDEYGLFIGDVDVKRAVYNLRVCSTATFALNSISDRQLARPMGFGGGMENEFAHLEMGA</sequence>
<gene>
    <name evidence="2" type="ORF">Fcan01_05562</name>
</gene>
<protein>
    <submittedName>
        <fullName evidence="2">Macrophage mannose receptor 1</fullName>
    </submittedName>
</protein>
<evidence type="ECO:0000313" key="3">
    <source>
        <dbReference type="Proteomes" id="UP000198287"/>
    </source>
</evidence>
<organism evidence="2 3">
    <name type="scientific">Folsomia candida</name>
    <name type="common">Springtail</name>
    <dbReference type="NCBI Taxonomy" id="158441"/>
    <lineage>
        <taxon>Eukaryota</taxon>
        <taxon>Metazoa</taxon>
        <taxon>Ecdysozoa</taxon>
        <taxon>Arthropoda</taxon>
        <taxon>Hexapoda</taxon>
        <taxon>Collembola</taxon>
        <taxon>Entomobryomorpha</taxon>
        <taxon>Isotomoidea</taxon>
        <taxon>Isotomidae</taxon>
        <taxon>Proisotominae</taxon>
        <taxon>Folsomia</taxon>
    </lineage>
</organism>
<dbReference type="Proteomes" id="UP000198287">
    <property type="component" value="Unassembled WGS sequence"/>
</dbReference>
<proteinExistence type="predicted"/>
<dbReference type="EMBL" id="LNIX01000002">
    <property type="protein sequence ID" value="OXA60219.1"/>
    <property type="molecule type" value="Genomic_DNA"/>
</dbReference>
<feature type="signal peptide" evidence="1">
    <location>
        <begin position="1"/>
        <end position="18"/>
    </location>
</feature>
<name>A0A226ERT3_FOLCA</name>
<keyword evidence="3" id="KW-1185">Reference proteome</keyword>
<dbReference type="OrthoDB" id="8296878at2759"/>
<dbReference type="AlphaFoldDB" id="A0A226ERT3"/>
<feature type="chain" id="PRO_5012601397" evidence="1">
    <location>
        <begin position="19"/>
        <end position="616"/>
    </location>
</feature>
<accession>A0A226ERT3</accession>
<dbReference type="SUPFAM" id="SSF56436">
    <property type="entry name" value="C-type lectin-like"/>
    <property type="match status" value="2"/>
</dbReference>